<evidence type="ECO:0000256" key="3">
    <source>
        <dbReference type="ARBA" id="ARBA00022908"/>
    </source>
</evidence>
<name>A0A845QFW2_9FIRM</name>
<evidence type="ECO:0000256" key="4">
    <source>
        <dbReference type="ARBA" id="ARBA00023125"/>
    </source>
</evidence>
<dbReference type="Proteomes" id="UP000446866">
    <property type="component" value="Unassembled WGS sequence"/>
</dbReference>
<dbReference type="InterPro" id="IPR050808">
    <property type="entry name" value="Phage_Integrase"/>
</dbReference>
<dbReference type="GO" id="GO:0003677">
    <property type="term" value="F:DNA binding"/>
    <property type="evidence" value="ECO:0007669"/>
    <property type="project" value="UniProtKB-KW"/>
</dbReference>
<organism evidence="7 8">
    <name type="scientific">Anaerotruncus colihominis</name>
    <dbReference type="NCBI Taxonomy" id="169435"/>
    <lineage>
        <taxon>Bacteria</taxon>
        <taxon>Bacillati</taxon>
        <taxon>Bacillota</taxon>
        <taxon>Clostridia</taxon>
        <taxon>Eubacteriales</taxon>
        <taxon>Oscillospiraceae</taxon>
        <taxon>Anaerotruncus</taxon>
    </lineage>
</organism>
<dbReference type="CDD" id="cd01189">
    <property type="entry name" value="INT_ICEBs1_C_like"/>
    <property type="match status" value="1"/>
</dbReference>
<sequence length="392" mass="45574">MVKGKRIYIYSRDLDSLVVDFEKAKEEAANEVEYLKRNLTLDNWFHEWFENVKCHKVKETSRPTMRNGYKRTFGFYMGRMKITDIRPIDIQNTINAMEKAGASHSAMRDNLGRIRECLEFAVANQFIPANPCIQIEVPWSFRRPKEEVALSQEEQNEFLSAMEDNWYRELAYFMCLTGVRVGELGGVKWKDIDVKNKTIRIERALSCNYVDGVKRQALTTPKTVNSIRTIPFIGEMEEILLSQKQKQSVLKKELGKRWRGKGEFEDLVFTTGMGSPCSRYIVDKEIKKALNRMRTKEAQSAMEENREPREFRDFHPHSLRHTFATRCFEAGMEPKVVQMLMGHSSITVTLNIYTHVMKSKLHEEVSKFGLANKEPIVITPIETPSFSAHAYY</sequence>
<evidence type="ECO:0000259" key="6">
    <source>
        <dbReference type="PROSITE" id="PS51898"/>
    </source>
</evidence>
<evidence type="ECO:0000256" key="1">
    <source>
        <dbReference type="ARBA" id="ARBA00003283"/>
    </source>
</evidence>
<dbReference type="PANTHER" id="PTHR30629:SF2">
    <property type="entry name" value="PROPHAGE INTEGRASE INTS-RELATED"/>
    <property type="match status" value="1"/>
</dbReference>
<keyword evidence="4" id="KW-0238">DNA-binding</keyword>
<dbReference type="InterPro" id="IPR004107">
    <property type="entry name" value="Integrase_SAM-like_N"/>
</dbReference>
<dbReference type="InterPro" id="IPR010998">
    <property type="entry name" value="Integrase_recombinase_N"/>
</dbReference>
<dbReference type="PROSITE" id="PS51898">
    <property type="entry name" value="TYR_RECOMBINASE"/>
    <property type="match status" value="1"/>
</dbReference>
<keyword evidence="5" id="KW-0233">DNA recombination</keyword>
<keyword evidence="3" id="KW-0229">DNA integration</keyword>
<comment type="caution">
    <text evidence="7">The sequence shown here is derived from an EMBL/GenBank/DDBJ whole genome shotgun (WGS) entry which is preliminary data.</text>
</comment>
<dbReference type="InterPro" id="IPR013762">
    <property type="entry name" value="Integrase-like_cat_sf"/>
</dbReference>
<comment type="function">
    <text evidence="1">Site-specific tyrosine recombinase, which acts by catalyzing the cutting and rejoining of the recombining DNA molecules.</text>
</comment>
<proteinExistence type="inferred from homology"/>
<dbReference type="Pfam" id="PF00589">
    <property type="entry name" value="Phage_integrase"/>
    <property type="match status" value="1"/>
</dbReference>
<protein>
    <submittedName>
        <fullName evidence="7">Site-specific integrase</fullName>
    </submittedName>
</protein>
<dbReference type="Gene3D" id="1.10.443.10">
    <property type="entry name" value="Intergrase catalytic core"/>
    <property type="match status" value="1"/>
</dbReference>
<keyword evidence="8" id="KW-1185">Reference proteome</keyword>
<gene>
    <name evidence="7" type="ORF">D0435_04445</name>
</gene>
<dbReference type="InterPro" id="IPR011010">
    <property type="entry name" value="DNA_brk_join_enz"/>
</dbReference>
<dbReference type="AlphaFoldDB" id="A0A845QFW2"/>
<dbReference type="Pfam" id="PF14659">
    <property type="entry name" value="Phage_int_SAM_3"/>
    <property type="match status" value="1"/>
</dbReference>
<reference evidence="7 8" key="1">
    <citation type="submission" date="2018-08" db="EMBL/GenBank/DDBJ databases">
        <title>Murine metabolic-syndrome-specific gut microbial biobank.</title>
        <authorList>
            <person name="Liu C."/>
        </authorList>
    </citation>
    <scope>NUCLEOTIDE SEQUENCE [LARGE SCALE GENOMIC DNA]</scope>
    <source>
        <strain evidence="7 8">28</strain>
    </source>
</reference>
<evidence type="ECO:0000313" key="7">
    <source>
        <dbReference type="EMBL" id="NBH60902.1"/>
    </source>
</evidence>
<accession>A0A845QFW2</accession>
<evidence type="ECO:0000256" key="2">
    <source>
        <dbReference type="ARBA" id="ARBA00008857"/>
    </source>
</evidence>
<dbReference type="Gene3D" id="1.10.150.130">
    <property type="match status" value="1"/>
</dbReference>
<evidence type="ECO:0000256" key="5">
    <source>
        <dbReference type="ARBA" id="ARBA00023172"/>
    </source>
</evidence>
<evidence type="ECO:0000313" key="8">
    <source>
        <dbReference type="Proteomes" id="UP000446866"/>
    </source>
</evidence>
<dbReference type="SUPFAM" id="SSF56349">
    <property type="entry name" value="DNA breaking-rejoining enzymes"/>
    <property type="match status" value="1"/>
</dbReference>
<feature type="domain" description="Tyr recombinase" evidence="6">
    <location>
        <begin position="145"/>
        <end position="366"/>
    </location>
</feature>
<dbReference type="InterPro" id="IPR002104">
    <property type="entry name" value="Integrase_catalytic"/>
</dbReference>
<dbReference type="GO" id="GO:0006310">
    <property type="term" value="P:DNA recombination"/>
    <property type="evidence" value="ECO:0007669"/>
    <property type="project" value="UniProtKB-KW"/>
</dbReference>
<dbReference type="PANTHER" id="PTHR30629">
    <property type="entry name" value="PROPHAGE INTEGRASE"/>
    <property type="match status" value="1"/>
</dbReference>
<comment type="similarity">
    <text evidence="2">Belongs to the 'phage' integrase family.</text>
</comment>
<dbReference type="GO" id="GO:0015074">
    <property type="term" value="P:DNA integration"/>
    <property type="evidence" value="ECO:0007669"/>
    <property type="project" value="UniProtKB-KW"/>
</dbReference>
<dbReference type="EMBL" id="QXWK01000008">
    <property type="protein sequence ID" value="NBH60902.1"/>
    <property type="molecule type" value="Genomic_DNA"/>
</dbReference>